<keyword evidence="3" id="KW-1185">Reference proteome</keyword>
<sequence length="98" mass="11860">DTVRFLFELFCEVSPGDHVREPYIVRKYPETYKNEEELKNIPKFTFPCQFENTFVQHYSFVLTSVDSKYTFCFCRYDPKTNTALVLLSHLPWHDIFYK</sequence>
<dbReference type="Gene3D" id="3.30.450.200">
    <property type="match status" value="1"/>
</dbReference>
<evidence type="ECO:0000313" key="2">
    <source>
        <dbReference type="EMBL" id="CAH2234868.1"/>
    </source>
</evidence>
<dbReference type="GO" id="GO:0032456">
    <property type="term" value="P:endocytic recycling"/>
    <property type="evidence" value="ECO:0007669"/>
    <property type="project" value="TreeGrafter"/>
</dbReference>
<dbReference type="SMART" id="SM00800">
    <property type="entry name" value="uDENN"/>
    <property type="match status" value="1"/>
</dbReference>
<dbReference type="GO" id="GO:0005829">
    <property type="term" value="C:cytosol"/>
    <property type="evidence" value="ECO:0007669"/>
    <property type="project" value="TreeGrafter"/>
</dbReference>
<proteinExistence type="predicted"/>
<dbReference type="GO" id="GO:0005085">
    <property type="term" value="F:guanyl-nucleotide exchange factor activity"/>
    <property type="evidence" value="ECO:0007669"/>
    <property type="project" value="InterPro"/>
</dbReference>
<evidence type="ECO:0000313" key="3">
    <source>
        <dbReference type="Proteomes" id="UP000838756"/>
    </source>
</evidence>
<dbReference type="EMBL" id="CAKXAJ010025088">
    <property type="protein sequence ID" value="CAH2234868.1"/>
    <property type="molecule type" value="Genomic_DNA"/>
</dbReference>
<feature type="non-terminal residue" evidence="2">
    <location>
        <position position="1"/>
    </location>
</feature>
<dbReference type="AlphaFoldDB" id="A0A8S4RF21"/>
<reference evidence="2" key="1">
    <citation type="submission" date="2022-03" db="EMBL/GenBank/DDBJ databases">
        <authorList>
            <person name="Lindestad O."/>
        </authorList>
    </citation>
    <scope>NUCLEOTIDE SEQUENCE</scope>
</reference>
<dbReference type="OrthoDB" id="206724at2759"/>
<dbReference type="GO" id="GO:1901981">
    <property type="term" value="F:phosphatidylinositol phosphate binding"/>
    <property type="evidence" value="ECO:0007669"/>
    <property type="project" value="TreeGrafter"/>
</dbReference>
<protein>
    <submittedName>
        <fullName evidence="2">Jg2969 protein</fullName>
    </submittedName>
</protein>
<dbReference type="Proteomes" id="UP000838756">
    <property type="component" value="Unassembled WGS sequence"/>
</dbReference>
<dbReference type="GO" id="GO:0006897">
    <property type="term" value="P:endocytosis"/>
    <property type="evidence" value="ECO:0007669"/>
    <property type="project" value="TreeGrafter"/>
</dbReference>
<evidence type="ECO:0000259" key="1">
    <source>
        <dbReference type="SMART" id="SM00800"/>
    </source>
</evidence>
<comment type="caution">
    <text evidence="2">The sequence shown here is derived from an EMBL/GenBank/DDBJ whole genome shotgun (WGS) entry which is preliminary data.</text>
</comment>
<dbReference type="PANTHER" id="PTHR13196:SF14">
    <property type="entry name" value="UDENN DOMAIN-CONTAINING PROTEIN"/>
    <property type="match status" value="1"/>
</dbReference>
<feature type="domain" description="uDENN" evidence="1">
    <location>
        <begin position="3"/>
        <end position="76"/>
    </location>
</feature>
<dbReference type="PANTHER" id="PTHR13196">
    <property type="entry name" value="DENN DOMAIN-CONTAINING"/>
    <property type="match status" value="1"/>
</dbReference>
<name>A0A8S4RF21_9NEOP</name>
<dbReference type="InterPro" id="IPR040032">
    <property type="entry name" value="DENND1A/B/C"/>
</dbReference>
<dbReference type="Pfam" id="PF03456">
    <property type="entry name" value="uDENN"/>
    <property type="match status" value="1"/>
</dbReference>
<gene>
    <name evidence="2" type="primary">jg2969</name>
    <name evidence="2" type="ORF">PAEG_LOCUS12594</name>
</gene>
<dbReference type="InterPro" id="IPR005113">
    <property type="entry name" value="uDENN_dom"/>
</dbReference>
<accession>A0A8S4RF21</accession>
<organism evidence="2 3">
    <name type="scientific">Pararge aegeria aegeria</name>
    <dbReference type="NCBI Taxonomy" id="348720"/>
    <lineage>
        <taxon>Eukaryota</taxon>
        <taxon>Metazoa</taxon>
        <taxon>Ecdysozoa</taxon>
        <taxon>Arthropoda</taxon>
        <taxon>Hexapoda</taxon>
        <taxon>Insecta</taxon>
        <taxon>Pterygota</taxon>
        <taxon>Neoptera</taxon>
        <taxon>Endopterygota</taxon>
        <taxon>Lepidoptera</taxon>
        <taxon>Glossata</taxon>
        <taxon>Ditrysia</taxon>
        <taxon>Papilionoidea</taxon>
        <taxon>Nymphalidae</taxon>
        <taxon>Satyrinae</taxon>
        <taxon>Satyrini</taxon>
        <taxon>Parargina</taxon>
        <taxon>Pararge</taxon>
    </lineage>
</organism>